<dbReference type="SUPFAM" id="SSF51261">
    <property type="entry name" value="Duplicated hybrid motif"/>
    <property type="match status" value="1"/>
</dbReference>
<keyword evidence="1 3" id="KW-0732">Signal</keyword>
<evidence type="ECO:0000256" key="3">
    <source>
        <dbReference type="SAM" id="SignalP"/>
    </source>
</evidence>
<evidence type="ECO:0000256" key="1">
    <source>
        <dbReference type="ARBA" id="ARBA00022729"/>
    </source>
</evidence>
<dbReference type="Gene3D" id="6.10.250.3150">
    <property type="match status" value="1"/>
</dbReference>
<name>A0A4R3L7Z7_9BACL</name>
<feature type="chain" id="PRO_5020996476" evidence="3">
    <location>
        <begin position="28"/>
        <end position="361"/>
    </location>
</feature>
<feature type="domain" description="Peptidoglycan hydrolase PcsB coiled-coil" evidence="5">
    <location>
        <begin position="85"/>
        <end position="154"/>
    </location>
</feature>
<dbReference type="AlphaFoldDB" id="A0A4R3L7Z7"/>
<dbReference type="GO" id="GO:0004222">
    <property type="term" value="F:metalloendopeptidase activity"/>
    <property type="evidence" value="ECO:0007669"/>
    <property type="project" value="TreeGrafter"/>
</dbReference>
<dbReference type="InterPro" id="IPR050570">
    <property type="entry name" value="Cell_wall_metabolism_enzyme"/>
</dbReference>
<proteinExistence type="predicted"/>
<dbReference type="Proteomes" id="UP000294937">
    <property type="component" value="Unassembled WGS sequence"/>
</dbReference>
<dbReference type="InterPro" id="IPR016047">
    <property type="entry name" value="M23ase_b-sheet_dom"/>
</dbReference>
<keyword evidence="2" id="KW-0175">Coiled coil</keyword>
<evidence type="ECO:0000313" key="7">
    <source>
        <dbReference type="Proteomes" id="UP000294937"/>
    </source>
</evidence>
<evidence type="ECO:0000256" key="2">
    <source>
        <dbReference type="SAM" id="Coils"/>
    </source>
</evidence>
<reference evidence="6 7" key="1">
    <citation type="submission" date="2019-03" db="EMBL/GenBank/DDBJ databases">
        <title>Genomic Encyclopedia of Type Strains, Phase IV (KMG-IV): sequencing the most valuable type-strain genomes for metagenomic binning, comparative biology and taxonomic classification.</title>
        <authorList>
            <person name="Goeker M."/>
        </authorList>
    </citation>
    <scope>NUCLEOTIDE SEQUENCE [LARGE SCALE GENOMIC DNA]</scope>
    <source>
        <strain evidence="6 7">DSM 45707</strain>
    </source>
</reference>
<evidence type="ECO:0000259" key="4">
    <source>
        <dbReference type="Pfam" id="PF01551"/>
    </source>
</evidence>
<dbReference type="EMBL" id="SMAG01000002">
    <property type="protein sequence ID" value="TCS95672.1"/>
    <property type="molecule type" value="Genomic_DNA"/>
</dbReference>
<organism evidence="6 7">
    <name type="scientific">Hazenella coriacea</name>
    <dbReference type="NCBI Taxonomy" id="1179467"/>
    <lineage>
        <taxon>Bacteria</taxon>
        <taxon>Bacillati</taxon>
        <taxon>Bacillota</taxon>
        <taxon>Bacilli</taxon>
        <taxon>Bacillales</taxon>
        <taxon>Thermoactinomycetaceae</taxon>
        <taxon>Hazenella</taxon>
    </lineage>
</organism>
<dbReference type="PANTHER" id="PTHR21666:SF270">
    <property type="entry name" value="MUREIN HYDROLASE ACTIVATOR ENVC"/>
    <property type="match status" value="1"/>
</dbReference>
<feature type="coiled-coil region" evidence="2">
    <location>
        <begin position="27"/>
        <end position="103"/>
    </location>
</feature>
<dbReference type="Gene3D" id="2.70.70.10">
    <property type="entry name" value="Glucose Permease (Domain IIA)"/>
    <property type="match status" value="1"/>
</dbReference>
<dbReference type="Pfam" id="PF01551">
    <property type="entry name" value="Peptidase_M23"/>
    <property type="match status" value="1"/>
</dbReference>
<feature type="signal peptide" evidence="3">
    <location>
        <begin position="1"/>
        <end position="27"/>
    </location>
</feature>
<keyword evidence="6" id="KW-0378">Hydrolase</keyword>
<dbReference type="InterPro" id="IPR057309">
    <property type="entry name" value="PcsB_CC"/>
</dbReference>
<sequence length="361" mass="41365">MVKRNILTFALATSLVVTMLPIQGAHAEDARDKIKKVREEKKSVLDEISKTNSEMNEQLKVMKEADLKIKEIEKEVEPITIQLKQKEDEAAEVEKVFNEQMKRLYEQGETNYMAQLLSAPSFNEFLNRFDSIRLMAKRDYTIVEQRLVAVEAVKKEKAKYDVLIKKQSEQVEIAQEAYKKLQAKLTEKNKDLNKIEEFEELHEEEIIQINLKEWHSGKLRFPFPGVLQRPSKATMTSDYGYRYHPIFKTKKMHAGIDYAGPTGTPIYASANGVVVSSKASSGYGWLITIYHGDRNGKRVFTRYAHSFPHQVKVRVGQEVKAGEQITSIGNNGYSTGPHLHFELRYGHGDNPPSADPKMFLR</sequence>
<comment type="caution">
    <text evidence="6">The sequence shown here is derived from an EMBL/GenBank/DDBJ whole genome shotgun (WGS) entry which is preliminary data.</text>
</comment>
<feature type="coiled-coil region" evidence="2">
    <location>
        <begin position="164"/>
        <end position="198"/>
    </location>
</feature>
<gene>
    <name evidence="6" type="ORF">EDD58_102248</name>
</gene>
<dbReference type="Pfam" id="PF24568">
    <property type="entry name" value="CC_PcsB"/>
    <property type="match status" value="1"/>
</dbReference>
<protein>
    <submittedName>
        <fullName evidence="6">Murein DD-endopeptidase MepM/ murein hydrolase activator NlpD</fullName>
    </submittedName>
</protein>
<dbReference type="PANTHER" id="PTHR21666">
    <property type="entry name" value="PEPTIDASE-RELATED"/>
    <property type="match status" value="1"/>
</dbReference>
<dbReference type="RefSeq" id="WP_131923657.1">
    <property type="nucleotide sequence ID" value="NZ_SMAG01000002.1"/>
</dbReference>
<accession>A0A4R3L7Z7</accession>
<keyword evidence="7" id="KW-1185">Reference proteome</keyword>
<evidence type="ECO:0000259" key="5">
    <source>
        <dbReference type="Pfam" id="PF24568"/>
    </source>
</evidence>
<dbReference type="OrthoDB" id="9805070at2"/>
<feature type="domain" description="M23ase beta-sheet core" evidence="4">
    <location>
        <begin position="251"/>
        <end position="346"/>
    </location>
</feature>
<dbReference type="InterPro" id="IPR011055">
    <property type="entry name" value="Dup_hybrid_motif"/>
</dbReference>
<dbReference type="CDD" id="cd12797">
    <property type="entry name" value="M23_peptidase"/>
    <property type="match status" value="1"/>
</dbReference>
<evidence type="ECO:0000313" key="6">
    <source>
        <dbReference type="EMBL" id="TCS95672.1"/>
    </source>
</evidence>